<gene>
    <name evidence="1" type="ORF">ARMGADRAFT_1082415</name>
</gene>
<proteinExistence type="predicted"/>
<sequence>MEREEDLGATPTPLPTKLPSCSPLPYVFDPSVPPQEWKKQKKQIKGVTLKQVINAIPNYTVYVPPAQEYVGLCTLTNHIQHLLDDLLFQGFQHLPWPGDEPQLILDTMDACIMVLGGHLNDPH</sequence>
<dbReference type="OrthoDB" id="10453662at2759"/>
<reference evidence="2" key="1">
    <citation type="journal article" date="2017" name="Nat. Ecol. Evol.">
        <title>Genome expansion and lineage-specific genetic innovations in the forest pathogenic fungi Armillaria.</title>
        <authorList>
            <person name="Sipos G."/>
            <person name="Prasanna A.N."/>
            <person name="Walter M.C."/>
            <person name="O'Connor E."/>
            <person name="Balint B."/>
            <person name="Krizsan K."/>
            <person name="Kiss B."/>
            <person name="Hess J."/>
            <person name="Varga T."/>
            <person name="Slot J."/>
            <person name="Riley R."/>
            <person name="Boka B."/>
            <person name="Rigling D."/>
            <person name="Barry K."/>
            <person name="Lee J."/>
            <person name="Mihaltcheva S."/>
            <person name="LaButti K."/>
            <person name="Lipzen A."/>
            <person name="Waldron R."/>
            <person name="Moloney N.M."/>
            <person name="Sperisen C."/>
            <person name="Kredics L."/>
            <person name="Vagvoelgyi C."/>
            <person name="Patrignani A."/>
            <person name="Fitzpatrick D."/>
            <person name="Nagy I."/>
            <person name="Doyle S."/>
            <person name="Anderson J.B."/>
            <person name="Grigoriev I.V."/>
            <person name="Gueldener U."/>
            <person name="Muensterkoetter M."/>
            <person name="Nagy L.G."/>
        </authorList>
    </citation>
    <scope>NUCLEOTIDE SEQUENCE [LARGE SCALE GENOMIC DNA]</scope>
    <source>
        <strain evidence="2">Ar21-2</strain>
    </source>
</reference>
<evidence type="ECO:0000313" key="2">
    <source>
        <dbReference type="Proteomes" id="UP000217790"/>
    </source>
</evidence>
<name>A0A2H3D5Y9_ARMGA</name>
<dbReference type="EMBL" id="KZ293664">
    <property type="protein sequence ID" value="PBK90681.1"/>
    <property type="molecule type" value="Genomic_DNA"/>
</dbReference>
<evidence type="ECO:0000313" key="1">
    <source>
        <dbReference type="EMBL" id="PBK90681.1"/>
    </source>
</evidence>
<protein>
    <submittedName>
        <fullName evidence="1">Uncharacterized protein</fullName>
    </submittedName>
</protein>
<organism evidence="1 2">
    <name type="scientific">Armillaria gallica</name>
    <name type="common">Bulbous honey fungus</name>
    <name type="synonym">Armillaria bulbosa</name>
    <dbReference type="NCBI Taxonomy" id="47427"/>
    <lineage>
        <taxon>Eukaryota</taxon>
        <taxon>Fungi</taxon>
        <taxon>Dikarya</taxon>
        <taxon>Basidiomycota</taxon>
        <taxon>Agaricomycotina</taxon>
        <taxon>Agaricomycetes</taxon>
        <taxon>Agaricomycetidae</taxon>
        <taxon>Agaricales</taxon>
        <taxon>Marasmiineae</taxon>
        <taxon>Physalacriaceae</taxon>
        <taxon>Armillaria</taxon>
    </lineage>
</organism>
<accession>A0A2H3D5Y9</accession>
<dbReference type="AlphaFoldDB" id="A0A2H3D5Y9"/>
<dbReference type="Proteomes" id="UP000217790">
    <property type="component" value="Unassembled WGS sequence"/>
</dbReference>
<dbReference type="InParanoid" id="A0A2H3D5Y9"/>
<keyword evidence="2" id="KW-1185">Reference proteome</keyword>